<keyword evidence="8" id="KW-0732">Signal</keyword>
<accession>M4SXG2</accession>
<dbReference type="SUPFAM" id="SSF118251">
    <property type="entry name" value="Variant surface glycoprotein MITAT 1.2, VSG 221, C-terminal domain"/>
    <property type="match status" value="1"/>
</dbReference>
<comment type="subcellular location">
    <subcellularLocation>
        <location evidence="2">Cell membrane</location>
        <topology evidence="2">Lipid-anchor</topology>
        <topology evidence="2">GPI-anchor</topology>
    </subcellularLocation>
</comment>
<keyword evidence="4" id="KW-0336">GPI-anchor</keyword>
<reference evidence="9" key="1">
    <citation type="submission" date="2013-02" db="EMBL/GenBank/DDBJ databases">
        <authorList>
            <person name="Cross G.A.M."/>
            <person name="Kim H.-S."/>
            <person name="Wickstead B."/>
        </authorList>
    </citation>
    <scope>NUCLEOTIDE SEQUENCE</scope>
    <source>
        <strain evidence="9">Lister 427</strain>
    </source>
</reference>
<dbReference type="AlphaFoldDB" id="M4SXG2"/>
<evidence type="ECO:0000256" key="5">
    <source>
        <dbReference type="ARBA" id="ARBA00023136"/>
    </source>
</evidence>
<dbReference type="EMBL" id="KC613727">
    <property type="protein sequence ID" value="AGH61158.1"/>
    <property type="molecule type" value="Genomic_DNA"/>
</dbReference>
<comment type="function">
    <text evidence="1">VSG forms a coat on the surface of the parasite. The trypanosome evades the immune response of the host by expressing a series of antigenically distinct VSGs from an estimated 1000 VSG genes.</text>
</comment>
<dbReference type="GO" id="GO:0098552">
    <property type="term" value="C:side of membrane"/>
    <property type="evidence" value="ECO:0007669"/>
    <property type="project" value="UniProtKB-KW"/>
</dbReference>
<evidence type="ECO:0000256" key="2">
    <source>
        <dbReference type="ARBA" id="ARBA00004609"/>
    </source>
</evidence>
<organism evidence="9">
    <name type="scientific">Trypanosoma brucei</name>
    <dbReference type="NCBI Taxonomy" id="5691"/>
    <lineage>
        <taxon>Eukaryota</taxon>
        <taxon>Discoba</taxon>
        <taxon>Euglenozoa</taxon>
        <taxon>Kinetoplastea</taxon>
        <taxon>Metakinetoplastina</taxon>
        <taxon>Trypanosomatida</taxon>
        <taxon>Trypanosomatidae</taxon>
        <taxon>Trypanosoma</taxon>
    </lineage>
</organism>
<evidence type="ECO:0000313" key="9">
    <source>
        <dbReference type="EMBL" id="AGH61158.1"/>
    </source>
</evidence>
<evidence type="ECO:0000256" key="6">
    <source>
        <dbReference type="ARBA" id="ARBA00023180"/>
    </source>
</evidence>
<evidence type="ECO:0000256" key="7">
    <source>
        <dbReference type="ARBA" id="ARBA00023288"/>
    </source>
</evidence>
<keyword evidence="5" id="KW-0472">Membrane</keyword>
<dbReference type="SUPFAM" id="SSF58087">
    <property type="entry name" value="Variant surface glycoprotein (N-terminal domain)"/>
    <property type="match status" value="1"/>
</dbReference>
<keyword evidence="3" id="KW-1003">Cell membrane</keyword>
<name>M4SXG2_9TRYP</name>
<dbReference type="VEuPathDB" id="TriTrypDB:Tb427_000632900"/>
<proteinExistence type="predicted"/>
<keyword evidence="6" id="KW-0325">Glycoprotein</keyword>
<dbReference type="GO" id="GO:0005886">
    <property type="term" value="C:plasma membrane"/>
    <property type="evidence" value="ECO:0007669"/>
    <property type="project" value="UniProtKB-SubCell"/>
</dbReference>
<protein>
    <submittedName>
        <fullName evidence="9">Variant surface glycoprotein 600</fullName>
    </submittedName>
</protein>
<feature type="chain" id="PRO_5004057850" evidence="8">
    <location>
        <begin position="19"/>
        <end position="484"/>
    </location>
</feature>
<dbReference type="InterPro" id="IPR027446">
    <property type="entry name" value="VSG_C_dom_sf"/>
</dbReference>
<keyword evidence="7" id="KW-0449">Lipoprotein</keyword>
<feature type="signal peptide" evidence="8">
    <location>
        <begin position="1"/>
        <end position="18"/>
    </location>
</feature>
<evidence type="ECO:0000256" key="4">
    <source>
        <dbReference type="ARBA" id="ARBA00022622"/>
    </source>
</evidence>
<reference evidence="9" key="2">
    <citation type="journal article" date="2014" name="Mol. Biochem. Parasitol.">
        <title>Capturing the variant surface glycoprotein repertoire (the VSGnome) of Trypanosoma brucei Lister 427.</title>
        <authorList>
            <person name="Cross G.A."/>
            <person name="Kim H.S."/>
            <person name="Wickstead B."/>
        </authorList>
    </citation>
    <scope>NUCLEOTIDE SEQUENCE</scope>
    <source>
        <strain evidence="9">Lister 427</strain>
    </source>
</reference>
<sequence>MFFSTVGLAVAVIVGCSAQSDETTALNAINNICHELQQNAVIRNALKRRIDNANTALGKLTSEAEALTLAFTKNANTHQRRAYGVLLATAWHRLNLQRTAIATNVKPNLDAIEAIDRRSAQLSQLQRTTGGTEDISTVTACGGDASIITTKGNPAHITAKFSRTPPSGNKCPEDSGATSKIEALISALPTIKQLKLTSDALLTSNEITVTAAAAGNTASTWLANTDKTLCSANSRDDKLNSNTDMITIASISRGNKPTTPSEATITTDDVNECSEQGPDTEPLIVTAKKFGYVICKARKATIDIQKTLSETNSDSLRQDSALIQAALIVTNGEAKGDEDTPKKTAAVDAVFGEKSVDVNKIYLQSLDSTTIKQKTGNDHPTATIGDVVKQSQISAALASELQPPRKQTCSETAKPTEKVNSIEEEQCKDKPQGECKEENGCVFKYGKCVAKVTAEAGIDGKTNTTRSNSFLINKAPLLLAVSLF</sequence>
<evidence type="ECO:0000256" key="1">
    <source>
        <dbReference type="ARBA" id="ARBA00002523"/>
    </source>
</evidence>
<evidence type="ECO:0000256" key="3">
    <source>
        <dbReference type="ARBA" id="ARBA00022475"/>
    </source>
</evidence>
<evidence type="ECO:0000256" key="8">
    <source>
        <dbReference type="SAM" id="SignalP"/>
    </source>
</evidence>